<comment type="caution">
    <text evidence="1">The sequence shown here is derived from an EMBL/GenBank/DDBJ whole genome shotgun (WGS) entry which is preliminary data.</text>
</comment>
<sequence length="50" mass="5951">MYVIKKFIETILISYTILLKYMLTLCESSLKIECAMFTKFGITSIYLYRL</sequence>
<proteinExistence type="predicted"/>
<reference evidence="1" key="1">
    <citation type="submission" date="2020-06" db="EMBL/GenBank/DDBJ databases">
        <title>Genomic insights into acetone-butanol-ethanol (ABE) fermentation by sequencing solventogenic clostridia strains.</title>
        <authorList>
            <person name="Brown S."/>
        </authorList>
    </citation>
    <scope>NUCLEOTIDE SEQUENCE</scope>
    <source>
        <strain evidence="1">DJ123</strain>
    </source>
</reference>
<accession>A0A1S8QMT7</accession>
<evidence type="ECO:0000313" key="1">
    <source>
        <dbReference type="EMBL" id="NSB15139.1"/>
    </source>
</evidence>
<organism evidence="1 2">
    <name type="scientific">Clostridium beijerinckii</name>
    <name type="common">Clostridium MP</name>
    <dbReference type="NCBI Taxonomy" id="1520"/>
    <lineage>
        <taxon>Bacteria</taxon>
        <taxon>Bacillati</taxon>
        <taxon>Bacillota</taxon>
        <taxon>Clostridia</taxon>
        <taxon>Eubacteriales</taxon>
        <taxon>Clostridiaceae</taxon>
        <taxon>Clostridium</taxon>
    </lineage>
</organism>
<dbReference type="AlphaFoldDB" id="A0A1S8QMT7"/>
<dbReference type="EMBL" id="JABTDW010000001">
    <property type="protein sequence ID" value="NSB15139.1"/>
    <property type="molecule type" value="Genomic_DNA"/>
</dbReference>
<name>A0A1S8QMT7_CLOBE</name>
<protein>
    <submittedName>
        <fullName evidence="1">Uncharacterized protein</fullName>
    </submittedName>
</protein>
<evidence type="ECO:0000313" key="2">
    <source>
        <dbReference type="Proteomes" id="UP000822184"/>
    </source>
</evidence>
<gene>
    <name evidence="1" type="ORF">BCD95_003398</name>
</gene>
<dbReference type="Proteomes" id="UP000822184">
    <property type="component" value="Unassembled WGS sequence"/>
</dbReference>